<accession>A0ABX7I7C9</accession>
<dbReference type="PROSITE" id="PS51257">
    <property type="entry name" value="PROKAR_LIPOPROTEIN"/>
    <property type="match status" value="1"/>
</dbReference>
<dbReference type="RefSeq" id="WP_204655888.1">
    <property type="nucleotide sequence ID" value="NZ_CP056775.1"/>
</dbReference>
<proteinExistence type="predicted"/>
<keyword evidence="1" id="KW-0732">Signal</keyword>
<evidence type="ECO:0000313" key="2">
    <source>
        <dbReference type="EMBL" id="QRR01835.1"/>
    </source>
</evidence>
<evidence type="ECO:0008006" key="4">
    <source>
        <dbReference type="Google" id="ProtNLM"/>
    </source>
</evidence>
<sequence length="151" mass="16765">MKTQLAWLLMTAFSVYACQKKPASTDKPETGNAPADTTDQCFAYKNNKDSAALHLQVAGHIATGELSYFLFEKDSNKGEIRGEVHGDTLFARYTFASEGTQSVREVVFLKTGGEWTEGFGDMQEKAGTLVFTDRSKIRFQDGLRFKETSCP</sequence>
<dbReference type="Proteomes" id="UP000612680">
    <property type="component" value="Chromosome"/>
</dbReference>
<protein>
    <recommendedName>
        <fullName evidence="4">NlpE N-terminal domain-containing protein</fullName>
    </recommendedName>
</protein>
<evidence type="ECO:0000256" key="1">
    <source>
        <dbReference type="SAM" id="SignalP"/>
    </source>
</evidence>
<organism evidence="2 3">
    <name type="scientific">Dyadobacter sandarakinus</name>
    <dbReference type="NCBI Taxonomy" id="2747268"/>
    <lineage>
        <taxon>Bacteria</taxon>
        <taxon>Pseudomonadati</taxon>
        <taxon>Bacteroidota</taxon>
        <taxon>Cytophagia</taxon>
        <taxon>Cytophagales</taxon>
        <taxon>Spirosomataceae</taxon>
        <taxon>Dyadobacter</taxon>
    </lineage>
</organism>
<reference evidence="2 3" key="1">
    <citation type="submission" date="2020-06" db="EMBL/GenBank/DDBJ databases">
        <title>Dyadobacter sandarakinus sp. nov., isolated from the soil of the Arctic Yellow River Station.</title>
        <authorList>
            <person name="Zhang Y."/>
            <person name="Peng F."/>
        </authorList>
    </citation>
    <scope>NUCLEOTIDE SEQUENCE [LARGE SCALE GENOMIC DNA]</scope>
    <source>
        <strain evidence="2 3">Q3-56</strain>
    </source>
</reference>
<feature type="chain" id="PRO_5045304671" description="NlpE N-terminal domain-containing protein" evidence="1">
    <location>
        <begin position="18"/>
        <end position="151"/>
    </location>
</feature>
<keyword evidence="3" id="KW-1185">Reference proteome</keyword>
<gene>
    <name evidence="2" type="ORF">HWI92_13410</name>
</gene>
<evidence type="ECO:0000313" key="3">
    <source>
        <dbReference type="Proteomes" id="UP000612680"/>
    </source>
</evidence>
<name>A0ABX7I7C9_9BACT</name>
<feature type="signal peptide" evidence="1">
    <location>
        <begin position="1"/>
        <end position="17"/>
    </location>
</feature>
<dbReference type="EMBL" id="CP056775">
    <property type="protein sequence ID" value="QRR01835.1"/>
    <property type="molecule type" value="Genomic_DNA"/>
</dbReference>